<dbReference type="KEGG" id="puo:RZN69_01840"/>
<dbReference type="EMBL" id="CP136920">
    <property type="protein sequence ID" value="WOO41813.1"/>
    <property type="molecule type" value="Genomic_DNA"/>
</dbReference>
<dbReference type="RefSeq" id="WP_317834297.1">
    <property type="nucleotide sequence ID" value="NZ_CP136920.1"/>
</dbReference>
<proteinExistence type="predicted"/>
<protein>
    <submittedName>
        <fullName evidence="1">Uncharacterized protein</fullName>
    </submittedName>
</protein>
<gene>
    <name evidence="1" type="ORF">RZN69_01840</name>
</gene>
<evidence type="ECO:0000313" key="1">
    <source>
        <dbReference type="EMBL" id="WOO41813.1"/>
    </source>
</evidence>
<keyword evidence="2" id="KW-1185">Reference proteome</keyword>
<evidence type="ECO:0000313" key="2">
    <source>
        <dbReference type="Proteomes" id="UP001304300"/>
    </source>
</evidence>
<sequence length="181" mass="20832">MADLPDTDAQDQIQDFFAHEEFLAFFDFHLPGASGRDLEGLCKVARPQPDARDRVDYVCLTFIVDTPSKQKEELIEKVMGRLNDKAFKRHIPTMRTMTSVPTSNRQAENYIHQMDLIFGKHAELDIRELIPMIMFTIRKEAGLKTESPQWWDDEAVKPQPTAAEKANWGNRFKALFKAMSS</sequence>
<organism evidence="1 2">
    <name type="scientific">Rubellicoccus peritrichatus</name>
    <dbReference type="NCBI Taxonomy" id="3080537"/>
    <lineage>
        <taxon>Bacteria</taxon>
        <taxon>Pseudomonadati</taxon>
        <taxon>Verrucomicrobiota</taxon>
        <taxon>Opitutia</taxon>
        <taxon>Puniceicoccales</taxon>
        <taxon>Cerasicoccaceae</taxon>
        <taxon>Rubellicoccus</taxon>
    </lineage>
</organism>
<reference evidence="1 2" key="1">
    <citation type="submission" date="2023-10" db="EMBL/GenBank/DDBJ databases">
        <title>Rubellicoccus peritrichatus gen. nov., sp. nov., isolated from an algae of coral reef tank.</title>
        <authorList>
            <person name="Luo J."/>
        </authorList>
    </citation>
    <scope>NUCLEOTIDE SEQUENCE [LARGE SCALE GENOMIC DNA]</scope>
    <source>
        <strain evidence="1 2">CR14</strain>
    </source>
</reference>
<dbReference type="AlphaFoldDB" id="A0AAQ3QRY8"/>
<accession>A0AAQ3QRY8</accession>
<name>A0AAQ3QRY8_9BACT</name>
<dbReference type="Proteomes" id="UP001304300">
    <property type="component" value="Chromosome"/>
</dbReference>